<dbReference type="InterPro" id="IPR035965">
    <property type="entry name" value="PAS-like_dom_sf"/>
</dbReference>
<dbReference type="CDD" id="cd16922">
    <property type="entry name" value="HATPase_EvgS-ArcB-TorS-like"/>
    <property type="match status" value="1"/>
</dbReference>
<dbReference type="InterPro" id="IPR036890">
    <property type="entry name" value="HATPase_C_sf"/>
</dbReference>
<evidence type="ECO:0000256" key="7">
    <source>
        <dbReference type="ARBA" id="ARBA00022741"/>
    </source>
</evidence>
<keyword evidence="4 13" id="KW-0597">Phosphoprotein</keyword>
<comment type="subcellular location">
    <subcellularLocation>
        <location evidence="2">Membrane</location>
    </subcellularLocation>
</comment>
<dbReference type="PROSITE" id="PS50894">
    <property type="entry name" value="HPT"/>
    <property type="match status" value="1"/>
</dbReference>
<evidence type="ECO:0000259" key="19">
    <source>
        <dbReference type="PROSITE" id="PS50894"/>
    </source>
</evidence>
<dbReference type="EMBL" id="JAAGWD010000002">
    <property type="protein sequence ID" value="NEM97107.1"/>
    <property type="molecule type" value="Genomic_DNA"/>
</dbReference>
<evidence type="ECO:0000256" key="9">
    <source>
        <dbReference type="ARBA" id="ARBA00022840"/>
    </source>
</evidence>
<evidence type="ECO:0000259" key="18">
    <source>
        <dbReference type="PROSITE" id="PS50113"/>
    </source>
</evidence>
<dbReference type="InterPro" id="IPR036641">
    <property type="entry name" value="HPT_dom_sf"/>
</dbReference>
<keyword evidence="9" id="KW-0067">ATP-binding</keyword>
<gene>
    <name evidence="20" type="ORF">GXP69_05320</name>
</gene>
<dbReference type="Gene3D" id="3.30.450.20">
    <property type="entry name" value="PAS domain"/>
    <property type="match status" value="6"/>
</dbReference>
<feature type="domain" description="HPt" evidence="19">
    <location>
        <begin position="1642"/>
        <end position="1737"/>
    </location>
</feature>
<dbReference type="InterPro" id="IPR001610">
    <property type="entry name" value="PAC"/>
</dbReference>
<evidence type="ECO:0000256" key="2">
    <source>
        <dbReference type="ARBA" id="ARBA00004370"/>
    </source>
</evidence>
<comment type="catalytic activity">
    <reaction evidence="1">
        <text>ATP + protein L-histidine = ADP + protein N-phospho-L-histidine.</text>
        <dbReference type="EC" id="2.7.13.3"/>
    </reaction>
</comment>
<dbReference type="PROSITE" id="PS50112">
    <property type="entry name" value="PAS"/>
    <property type="match status" value="4"/>
</dbReference>
<dbReference type="InterPro" id="IPR004358">
    <property type="entry name" value="Sig_transdc_His_kin-like_C"/>
</dbReference>
<dbReference type="SMART" id="SM00388">
    <property type="entry name" value="HisKA"/>
    <property type="match status" value="1"/>
</dbReference>
<evidence type="ECO:0000313" key="21">
    <source>
        <dbReference type="Proteomes" id="UP000474777"/>
    </source>
</evidence>
<evidence type="ECO:0000256" key="6">
    <source>
        <dbReference type="ARBA" id="ARBA00022692"/>
    </source>
</evidence>
<dbReference type="Pfam" id="PF00989">
    <property type="entry name" value="PAS"/>
    <property type="match status" value="1"/>
</dbReference>
<organism evidence="20 21">
    <name type="scientific">Pontibacter burrus</name>
    <dbReference type="NCBI Taxonomy" id="2704466"/>
    <lineage>
        <taxon>Bacteria</taxon>
        <taxon>Pseudomonadati</taxon>
        <taxon>Bacteroidota</taxon>
        <taxon>Cytophagia</taxon>
        <taxon>Cytophagales</taxon>
        <taxon>Hymenobacteraceae</taxon>
        <taxon>Pontibacter</taxon>
    </lineage>
</organism>
<dbReference type="Gene3D" id="3.40.50.2300">
    <property type="match status" value="1"/>
</dbReference>
<keyword evidence="5" id="KW-0808">Transferase</keyword>
<evidence type="ECO:0000259" key="15">
    <source>
        <dbReference type="PROSITE" id="PS50109"/>
    </source>
</evidence>
<dbReference type="InterPro" id="IPR005467">
    <property type="entry name" value="His_kinase_dom"/>
</dbReference>
<feature type="domain" description="Response regulatory" evidence="16">
    <location>
        <begin position="1481"/>
        <end position="1597"/>
    </location>
</feature>
<proteinExistence type="predicted"/>
<dbReference type="SMART" id="SM00091">
    <property type="entry name" value="PAS"/>
    <property type="match status" value="6"/>
</dbReference>
<evidence type="ECO:0000256" key="13">
    <source>
        <dbReference type="PROSITE-ProRule" id="PRU00169"/>
    </source>
</evidence>
<name>A0A6B3LU67_9BACT</name>
<feature type="modified residue" description="4-aspartylphosphate" evidence="13">
    <location>
        <position position="1530"/>
    </location>
</feature>
<keyword evidence="7" id="KW-0547">Nucleotide-binding</keyword>
<dbReference type="PANTHER" id="PTHR45339">
    <property type="entry name" value="HYBRID SIGNAL TRANSDUCTION HISTIDINE KINASE J"/>
    <property type="match status" value="1"/>
</dbReference>
<keyword evidence="14" id="KW-0175">Coiled coil</keyword>
<dbReference type="Pfam" id="PF00072">
    <property type="entry name" value="Response_reg"/>
    <property type="match status" value="1"/>
</dbReference>
<dbReference type="Gene3D" id="3.30.565.10">
    <property type="entry name" value="Histidine kinase-like ATPase, C-terminal domain"/>
    <property type="match status" value="1"/>
</dbReference>
<dbReference type="InterPro" id="IPR000014">
    <property type="entry name" value="PAS"/>
</dbReference>
<evidence type="ECO:0000256" key="11">
    <source>
        <dbReference type="ARBA" id="ARBA00023136"/>
    </source>
</evidence>
<evidence type="ECO:0000256" key="14">
    <source>
        <dbReference type="SAM" id="Coils"/>
    </source>
</evidence>
<evidence type="ECO:0000259" key="17">
    <source>
        <dbReference type="PROSITE" id="PS50112"/>
    </source>
</evidence>
<dbReference type="SMART" id="SM00387">
    <property type="entry name" value="HATPase_c"/>
    <property type="match status" value="1"/>
</dbReference>
<evidence type="ECO:0000259" key="16">
    <source>
        <dbReference type="PROSITE" id="PS50110"/>
    </source>
</evidence>
<dbReference type="InterPro" id="IPR003594">
    <property type="entry name" value="HATPase_dom"/>
</dbReference>
<accession>A0A6B3LU67</accession>
<dbReference type="PROSITE" id="PS50109">
    <property type="entry name" value="HIS_KIN"/>
    <property type="match status" value="1"/>
</dbReference>
<dbReference type="GO" id="GO:0000155">
    <property type="term" value="F:phosphorelay sensor kinase activity"/>
    <property type="evidence" value="ECO:0007669"/>
    <property type="project" value="InterPro"/>
</dbReference>
<feature type="domain" description="PAS" evidence="17">
    <location>
        <begin position="1089"/>
        <end position="1162"/>
    </location>
</feature>
<feature type="domain" description="PAS" evidence="17">
    <location>
        <begin position="671"/>
        <end position="741"/>
    </location>
</feature>
<dbReference type="CDD" id="cd00082">
    <property type="entry name" value="HisKA"/>
    <property type="match status" value="1"/>
</dbReference>
<dbReference type="PANTHER" id="PTHR45339:SF3">
    <property type="entry name" value="HISTIDINE KINASE"/>
    <property type="match status" value="1"/>
</dbReference>
<dbReference type="SMART" id="SM00065">
    <property type="entry name" value="GAF"/>
    <property type="match status" value="1"/>
</dbReference>
<feature type="modified residue" description="Phosphohistidine" evidence="12">
    <location>
        <position position="1681"/>
    </location>
</feature>
<dbReference type="CDD" id="cd00130">
    <property type="entry name" value="PAS"/>
    <property type="match status" value="5"/>
</dbReference>
<dbReference type="SMART" id="SM00448">
    <property type="entry name" value="REC"/>
    <property type="match status" value="1"/>
</dbReference>
<dbReference type="Proteomes" id="UP000474777">
    <property type="component" value="Unassembled WGS sequence"/>
</dbReference>
<dbReference type="InterPro" id="IPR036097">
    <property type="entry name" value="HisK_dim/P_sf"/>
</dbReference>
<dbReference type="InterPro" id="IPR001789">
    <property type="entry name" value="Sig_transdc_resp-reg_receiver"/>
</dbReference>
<evidence type="ECO:0000256" key="3">
    <source>
        <dbReference type="ARBA" id="ARBA00012438"/>
    </source>
</evidence>
<protein>
    <recommendedName>
        <fullName evidence="3">histidine kinase</fullName>
        <ecNumber evidence="3">2.7.13.3</ecNumber>
    </recommendedName>
</protein>
<feature type="domain" description="PAS" evidence="17">
    <location>
        <begin position="123"/>
        <end position="174"/>
    </location>
</feature>
<dbReference type="Gene3D" id="1.20.120.160">
    <property type="entry name" value="HPT domain"/>
    <property type="match status" value="1"/>
</dbReference>
<dbReference type="GO" id="GO:0005524">
    <property type="term" value="F:ATP binding"/>
    <property type="evidence" value="ECO:0007669"/>
    <property type="project" value="UniProtKB-KW"/>
</dbReference>
<evidence type="ECO:0000256" key="5">
    <source>
        <dbReference type="ARBA" id="ARBA00022679"/>
    </source>
</evidence>
<dbReference type="SUPFAM" id="SSF55781">
    <property type="entry name" value="GAF domain-like"/>
    <property type="match status" value="2"/>
</dbReference>
<dbReference type="Pfam" id="PF01627">
    <property type="entry name" value="Hpt"/>
    <property type="match status" value="1"/>
</dbReference>
<evidence type="ECO:0000256" key="10">
    <source>
        <dbReference type="ARBA" id="ARBA00022989"/>
    </source>
</evidence>
<dbReference type="InterPro" id="IPR013767">
    <property type="entry name" value="PAS_fold"/>
</dbReference>
<keyword evidence="10" id="KW-1133">Transmembrane helix</keyword>
<dbReference type="InterPro" id="IPR029016">
    <property type="entry name" value="GAF-like_dom_sf"/>
</dbReference>
<dbReference type="SMART" id="SM00086">
    <property type="entry name" value="PAC"/>
    <property type="match status" value="5"/>
</dbReference>
<dbReference type="EC" id="2.7.13.3" evidence="3"/>
<dbReference type="SMART" id="SM00073">
    <property type="entry name" value="HPT"/>
    <property type="match status" value="1"/>
</dbReference>
<dbReference type="Pfam" id="PF13188">
    <property type="entry name" value="PAS_8"/>
    <property type="match status" value="1"/>
</dbReference>
<dbReference type="CDD" id="cd17546">
    <property type="entry name" value="REC_hyHK_CKI1_RcsC-like"/>
    <property type="match status" value="1"/>
</dbReference>
<dbReference type="InterPro" id="IPR003661">
    <property type="entry name" value="HisK_dim/P_dom"/>
</dbReference>
<dbReference type="RefSeq" id="WP_163913195.1">
    <property type="nucleotide sequence ID" value="NZ_JAAGWD010000002.1"/>
</dbReference>
<dbReference type="SUPFAM" id="SSF47384">
    <property type="entry name" value="Homodimeric domain of signal transducing histidine kinase"/>
    <property type="match status" value="1"/>
</dbReference>
<reference evidence="20 21" key="1">
    <citation type="submission" date="2020-02" db="EMBL/GenBank/DDBJ databases">
        <authorList>
            <person name="Kim M.K."/>
        </authorList>
    </citation>
    <scope>NUCLEOTIDE SEQUENCE [LARGE SCALE GENOMIC DNA]</scope>
    <source>
        <strain evidence="20 21">BT327</strain>
    </source>
</reference>
<feature type="domain" description="PAC" evidence="18">
    <location>
        <begin position="618"/>
        <end position="670"/>
    </location>
</feature>
<dbReference type="PRINTS" id="PR00344">
    <property type="entry name" value="BCTRLSENSOR"/>
</dbReference>
<dbReference type="Pfam" id="PF00512">
    <property type="entry name" value="HisKA"/>
    <property type="match status" value="1"/>
</dbReference>
<dbReference type="FunFam" id="3.30.565.10:FF:000010">
    <property type="entry name" value="Sensor histidine kinase RcsC"/>
    <property type="match status" value="1"/>
</dbReference>
<dbReference type="PROSITE" id="PS50113">
    <property type="entry name" value="PAC"/>
    <property type="match status" value="2"/>
</dbReference>
<dbReference type="SUPFAM" id="SSF47226">
    <property type="entry name" value="Histidine-containing phosphotransfer domain, HPT domain"/>
    <property type="match status" value="1"/>
</dbReference>
<comment type="caution">
    <text evidence="20">The sequence shown here is derived from an EMBL/GenBank/DDBJ whole genome shotgun (WGS) entry which is preliminary data.</text>
</comment>
<dbReference type="Pfam" id="PF13185">
    <property type="entry name" value="GAF_2"/>
    <property type="match status" value="1"/>
</dbReference>
<feature type="coiled-coil region" evidence="14">
    <location>
        <begin position="1643"/>
        <end position="1712"/>
    </location>
</feature>
<dbReference type="Gene3D" id="1.10.287.130">
    <property type="match status" value="1"/>
</dbReference>
<sequence>MPFIPNRQNSDYLPLQAKALLQVLVQLHTPETPLLIASQAGEVLAVSPAVAKLATPDKPIKGTSLVHLLGISPEALTSDVQGYATCGHEKYTYSIKTVKYEDVSFLYVILASQVSDSSRIEIDDDSYHNVFENSTEPLFILDGEGIFVDLNKKALSIIGKKKAALVGQTVYRSFNLNLFERVALKGQLQMVMAGEPQKFEWWIQDKTSELLPIEISLRKGSFKGHEMIFGSAKNLYEVVGTEQDVRFRNHQLEFVNNLITNLSAVGSQQEVLKYTLDELLEKSDITCGCVYTYTHSIGKAELAYTAGETDNVPHPAILDIDPALAQQLTGQEKRLALTNLTQLLSNTFKRELTVMPVTSDEKLLAVLLVWPGGSTHMTPSFTSLLDFVGTAIGNYIARHELMLQLSHSEDKYKLLFDASYDAILLFKDYKVIDCNEKALQYFRCKREDLVSATPLEFSPEFQPDGTRSSEKMKQYMEQILSNGVPITLEWLNIRKDGTYIDSEINLNRLQIDGEYYVQAFKRDITQRKQIQNARRREEVAKESMTQFRNFLDKVNLIYYSLDVNGNLRYANDYFLKYAEYEIDELIGKSFYEVLVPEHEREQRLQEYINSINTRQLNTYYERNIISKSGQLKTIRWNSMLEIGPDGEIIGVTSVGKDMTDKRIAMEALKDNKIRLQDIFDNAHDLIQNISVDNKFIFVNKAWKDRLGYTDEDIESLTLNDIVHPYYKAKLIYQLRNLYKGENVNKIETVFLTKAGKPVHLIGSITCSWQDNRPVATRAILHDITDRIKAERLQKVYYSIANLAISSKDLNSLYSAIHRELSKIIETRNIYIALCDHKHTYLHFAYLVDQYIDKTTQTQARRPFTRGLSEYIIETGKPLYMQKQELLALAEREKLTVRGTIPEVILCSPLAIGDRIIGVITLQDYQNPDAYVHTDIEILHFISNQVALAIERKSNEEQINNQNAKLNAIFESGTHHMWSLNRNFELTSFNRNFSSTFEHRTGKSLELFNKLTETHLIDNHEFTFDFWRQKYEEAFKGNPQHFEVYLHEPESWREVFLNPIYLEDGTFEEVSGIALDITDKKRSQIALAQNEEKFRNIFESFQDVYYRTSLKGPLELVSPSVKQVLGYAEEEVLGKDITFLYVHPEERIRMQQYVVDQKVIRNYEIQMYRKDGAQITVMADARVIYDKKGKPEALEGVIRDVTELKRTQIELLEAKEEAEHLLKAKTQFLANMSHELRTPMNGIIGMIDLLSHINTDPEQEEYIDTLRKSSDALLAILNDILDLSKIQAGKLVLHESSVDLHDTLGKIYSLFANRAQQKDLTFTYNISEDTPRYVLTDETRLLQVLSNLTSNAIKFTNAGEVSISVTSNLLNQKKEEYMLHVRVKDSGIGISPEDQLLLFTDFTQLDNSSTKTFGGTGLGLAISRQLTHIMGGEIGVESKEGDGSTFWFKIKVRKAGEAAVKEQQLRILEMNAEVEVLENSPYVLLVDDNQINQKVAQKQLERLNCRTDIASNGFEAIDLATTNNYNIIFMDIQMPEMDGVTATKHIKEKLGDVCPPIVAMTAYSMKDDADKFMGQGLDDYVSKPVKSKDLLGVISKWEKPEWYGHEELPETSAIKAIETEGAETVHQDIINEEVVEQLKQIGGEDFTKQLYEEFEQEAAELLEEAKKDLQTQHYKSILSTLHQLKGTGFTLGINQLAELAKQLEHDIKQDKFERVHENFAKLLEHYENYRKVYKEIII</sequence>
<feature type="domain" description="Histidine kinase" evidence="15">
    <location>
        <begin position="1230"/>
        <end position="1453"/>
    </location>
</feature>
<keyword evidence="21" id="KW-1185">Reference proteome</keyword>
<dbReference type="InterPro" id="IPR011006">
    <property type="entry name" value="CheY-like_superfamily"/>
</dbReference>
<dbReference type="SUPFAM" id="SSF55874">
    <property type="entry name" value="ATPase domain of HSP90 chaperone/DNA topoisomerase II/histidine kinase"/>
    <property type="match status" value="1"/>
</dbReference>
<dbReference type="InterPro" id="IPR000700">
    <property type="entry name" value="PAS-assoc_C"/>
</dbReference>
<dbReference type="SUPFAM" id="SSF52172">
    <property type="entry name" value="CheY-like"/>
    <property type="match status" value="1"/>
</dbReference>
<dbReference type="PROSITE" id="PS50110">
    <property type="entry name" value="RESPONSE_REGULATORY"/>
    <property type="match status" value="1"/>
</dbReference>
<dbReference type="Pfam" id="PF02518">
    <property type="entry name" value="HATPase_c"/>
    <property type="match status" value="1"/>
</dbReference>
<dbReference type="InterPro" id="IPR008207">
    <property type="entry name" value="Sig_transdc_His_kin_Hpt_dom"/>
</dbReference>
<evidence type="ECO:0000256" key="1">
    <source>
        <dbReference type="ARBA" id="ARBA00000085"/>
    </source>
</evidence>
<dbReference type="GO" id="GO:0006355">
    <property type="term" value="P:regulation of DNA-templated transcription"/>
    <property type="evidence" value="ECO:0007669"/>
    <property type="project" value="InterPro"/>
</dbReference>
<keyword evidence="11" id="KW-0472">Membrane</keyword>
<evidence type="ECO:0000313" key="20">
    <source>
        <dbReference type="EMBL" id="NEM97107.1"/>
    </source>
</evidence>
<dbReference type="Gene3D" id="3.30.450.40">
    <property type="match status" value="1"/>
</dbReference>
<evidence type="ECO:0000256" key="4">
    <source>
        <dbReference type="ARBA" id="ARBA00022553"/>
    </source>
</evidence>
<feature type="domain" description="PAS" evidence="17">
    <location>
        <begin position="543"/>
        <end position="597"/>
    </location>
</feature>
<keyword evidence="6" id="KW-0812">Transmembrane</keyword>
<dbReference type="InterPro" id="IPR003018">
    <property type="entry name" value="GAF"/>
</dbReference>
<evidence type="ECO:0000256" key="8">
    <source>
        <dbReference type="ARBA" id="ARBA00022777"/>
    </source>
</evidence>
<feature type="domain" description="PAC" evidence="18">
    <location>
        <begin position="1160"/>
        <end position="1212"/>
    </location>
</feature>
<dbReference type="NCBIfam" id="TIGR00229">
    <property type="entry name" value="sensory_box"/>
    <property type="match status" value="5"/>
</dbReference>
<dbReference type="FunFam" id="1.10.287.130:FF:000004">
    <property type="entry name" value="Ethylene receptor 1"/>
    <property type="match status" value="1"/>
</dbReference>
<dbReference type="SUPFAM" id="SSF55785">
    <property type="entry name" value="PYP-like sensor domain (PAS domain)"/>
    <property type="match status" value="6"/>
</dbReference>
<keyword evidence="8" id="KW-0418">Kinase</keyword>
<dbReference type="Pfam" id="PF13426">
    <property type="entry name" value="PAS_9"/>
    <property type="match status" value="3"/>
</dbReference>
<dbReference type="GO" id="GO:0005886">
    <property type="term" value="C:plasma membrane"/>
    <property type="evidence" value="ECO:0007669"/>
    <property type="project" value="UniProtKB-SubCell"/>
</dbReference>
<evidence type="ECO:0000256" key="12">
    <source>
        <dbReference type="PROSITE-ProRule" id="PRU00110"/>
    </source>
</evidence>